<gene>
    <name evidence="1" type="ORF">YH66_02240</name>
</gene>
<evidence type="ECO:0000313" key="1">
    <source>
        <dbReference type="EMBL" id="AKF26455.1"/>
    </source>
</evidence>
<accession>A0A0F6WPR9</accession>
<dbReference type="Pfam" id="PF11209">
    <property type="entry name" value="LmeA"/>
    <property type="match status" value="1"/>
</dbReference>
<reference evidence="1 2" key="1">
    <citation type="submission" date="2015-04" db="EMBL/GenBank/DDBJ databases">
        <title>Complete Genome Sequence of Brevibacterium flavum ATCC 15168.</title>
        <authorList>
            <person name="Ahn J."/>
            <person name="Park G."/>
            <person name="Jeon W."/>
            <person name="Jang Y."/>
            <person name="Jang M."/>
            <person name="Lee H."/>
            <person name="Lee H."/>
        </authorList>
    </citation>
    <scope>NUCLEOTIDE SEQUENCE [LARGE SCALE GENOMIC DNA]</scope>
    <source>
        <strain evidence="1 2">ATCC 15168</strain>
    </source>
</reference>
<dbReference type="RefSeq" id="WP_003859759.1">
    <property type="nucleotide sequence ID" value="NZ_CP011309.1"/>
</dbReference>
<keyword evidence="2" id="KW-1185">Reference proteome</keyword>
<sequence length="270" mass="28381">MGVAKSKKSALPKVLLTIVVILLLLVLVAEFGLRFMIGKQLKDEFQAQAASQGISATEEPSISFGASPLLLGIARGSINEVTIDTPDSVSITNQDGVPSISGTPESTIQLQGLDIGDRDNPVADHLTLTTFATDDFILATIQQQMAEATGGNSTSQGFAEQLIQELIKVTDITSDAANQTIEVEFTDGAARASLHPIVTNGQLGFEIVDSQLFGFGLPDEISQMLTDALQSSINEVAGGLQIQSLEVVDAGINVTLTGDNINIQTLEAAQ</sequence>
<dbReference type="HOGENOM" id="CLU_058016_0_0_11"/>
<name>A0A0F6WPR9_9CORY</name>
<protein>
    <recommendedName>
        <fullName evidence="3">DUF2993 domain-containing protein</fullName>
    </recommendedName>
</protein>
<organism evidence="1 2">
    <name type="scientific">[Brevibacterium] flavum</name>
    <dbReference type="NCBI Taxonomy" id="92706"/>
    <lineage>
        <taxon>Bacteria</taxon>
        <taxon>Bacillati</taxon>
        <taxon>Actinomycetota</taxon>
        <taxon>Actinomycetes</taxon>
        <taxon>Mycobacteriales</taxon>
        <taxon>Corynebacteriaceae</taxon>
        <taxon>Corynebacterium</taxon>
    </lineage>
</organism>
<dbReference type="Proteomes" id="UP000034037">
    <property type="component" value="Chromosome"/>
</dbReference>
<proteinExistence type="predicted"/>
<dbReference type="InterPro" id="IPR021373">
    <property type="entry name" value="DUF2993"/>
</dbReference>
<evidence type="ECO:0008006" key="3">
    <source>
        <dbReference type="Google" id="ProtNLM"/>
    </source>
</evidence>
<dbReference type="AlphaFoldDB" id="A0A0F6WPR9"/>
<dbReference type="PATRIC" id="fig|92706.3.peg.467"/>
<evidence type="ECO:0000313" key="2">
    <source>
        <dbReference type="Proteomes" id="UP000034037"/>
    </source>
</evidence>
<dbReference type="EMBL" id="CP011309">
    <property type="protein sequence ID" value="AKF26455.1"/>
    <property type="molecule type" value="Genomic_DNA"/>
</dbReference>